<proteinExistence type="predicted"/>
<name>A0AA88D3E7_FICCA</name>
<sequence>MNEPGSASEHPLDDHTAENEQCDDVDMLAMAVVAITNSMRNRRSVPQPMHNSILTGSMRVEEILNGHENIIQGLISMKAETFRLLRATNRHISYLFQHSKETTSRWFFKVLKVLCALKDEFIRPPEYTEVQNLIIEHSDKYRPWFDVDDGIEGTGPSTGTQQNDSRRGAMNQMRDMMADDMWERYQSYPWYRTA</sequence>
<keyword evidence="2" id="KW-1185">Reference proteome</keyword>
<reference evidence="1" key="1">
    <citation type="submission" date="2023-07" db="EMBL/GenBank/DDBJ databases">
        <title>draft genome sequence of fig (Ficus carica).</title>
        <authorList>
            <person name="Takahashi T."/>
            <person name="Nishimura K."/>
        </authorList>
    </citation>
    <scope>NUCLEOTIDE SEQUENCE</scope>
</reference>
<protein>
    <submittedName>
        <fullName evidence="1">Uncharacterized protein</fullName>
    </submittedName>
</protein>
<accession>A0AA88D3E7</accession>
<gene>
    <name evidence="1" type="ORF">TIFTF001_009177</name>
</gene>
<organism evidence="1 2">
    <name type="scientific">Ficus carica</name>
    <name type="common">Common fig</name>
    <dbReference type="NCBI Taxonomy" id="3494"/>
    <lineage>
        <taxon>Eukaryota</taxon>
        <taxon>Viridiplantae</taxon>
        <taxon>Streptophyta</taxon>
        <taxon>Embryophyta</taxon>
        <taxon>Tracheophyta</taxon>
        <taxon>Spermatophyta</taxon>
        <taxon>Magnoliopsida</taxon>
        <taxon>eudicotyledons</taxon>
        <taxon>Gunneridae</taxon>
        <taxon>Pentapetalae</taxon>
        <taxon>rosids</taxon>
        <taxon>fabids</taxon>
        <taxon>Rosales</taxon>
        <taxon>Moraceae</taxon>
        <taxon>Ficeae</taxon>
        <taxon>Ficus</taxon>
    </lineage>
</organism>
<dbReference type="Proteomes" id="UP001187192">
    <property type="component" value="Unassembled WGS sequence"/>
</dbReference>
<dbReference type="EMBL" id="BTGU01000010">
    <property type="protein sequence ID" value="GMN39957.1"/>
    <property type="molecule type" value="Genomic_DNA"/>
</dbReference>
<evidence type="ECO:0000313" key="2">
    <source>
        <dbReference type="Proteomes" id="UP001187192"/>
    </source>
</evidence>
<comment type="caution">
    <text evidence="1">The sequence shown here is derived from an EMBL/GenBank/DDBJ whole genome shotgun (WGS) entry which is preliminary data.</text>
</comment>
<evidence type="ECO:0000313" key="1">
    <source>
        <dbReference type="EMBL" id="GMN39957.1"/>
    </source>
</evidence>
<dbReference type="AlphaFoldDB" id="A0AA88D3E7"/>